<dbReference type="AlphaFoldDB" id="A0A087BT69"/>
<feature type="compositionally biased region" description="Low complexity" evidence="1">
    <location>
        <begin position="537"/>
        <end position="550"/>
    </location>
</feature>
<sequence>MSQSKKARRGAGPRRTRLMGSRMSDMAIALMATLSLLAGILFAAEPLDQASADESTTGDDVTIAITASTSVVTATSGLHITATISNPTSNTLPGGTLTASTNPWYTFVSKNDIQQWADAKTPIPTPTTLSTISVPSIQAESHISVSIDADSQDEAMKKLTTWGPKPLLLEYQTSSDSARQVTAHTFLTRSNDGLSSVKTPAMSLTVAVPLTSRRWSTNTSTLSSLLTKGPSTTSSDASDARTGAGITALASPSADDLRDWKRVLASHPLLQSIADPEVVEASTTPLKVSGIMQTSAFDITAAATASSKSLSDAGIDESSWSASTALDQARSSLGDDDAAISSYAWQGSGQWTRAALTTAARQGFTTVIAEGDFNGQDTGTIHTGKYVVSTDSGNVTVLAAQDILSQLAQGQSTSASADAEGTSAGRLARFMAQSAFFQMQEPYVSRNPLVLLDASTTPKEAAELMTSIESASWLTLTDLTTLSNEKPYLSGSQALAVLPQSSGISAARKKSLHSTLSSLTTSRSEITRFSTKVLDESSSPSPTTSSTAATQQGHWTRELLAAQSAIAIRSLAWPLSDASRTSLSAKASSIAKSLYSAITLTPSEGVTVVSETASMPVTVSNANPYPVHVKLSSLTDSMEIVTSRFSEAVIPAHSETQVTFTIRVATSGSAIARIAVLDRDGDAISDERTTTITSSLQINDKSGLVIIVIAVIFAVLGLWRQFHRRKDPDE</sequence>
<dbReference type="Pfam" id="PF19516">
    <property type="entry name" value="DUF6049"/>
    <property type="match status" value="1"/>
</dbReference>
<dbReference type="Proteomes" id="UP000029014">
    <property type="component" value="Unassembled WGS sequence"/>
</dbReference>
<evidence type="ECO:0000313" key="4">
    <source>
        <dbReference type="Proteomes" id="UP000029014"/>
    </source>
</evidence>
<evidence type="ECO:0000256" key="1">
    <source>
        <dbReference type="SAM" id="MobiDB-lite"/>
    </source>
</evidence>
<keyword evidence="4" id="KW-1185">Reference proteome</keyword>
<feature type="region of interest" description="Disordered" evidence="1">
    <location>
        <begin position="530"/>
        <end position="552"/>
    </location>
</feature>
<evidence type="ECO:0000256" key="2">
    <source>
        <dbReference type="SAM" id="Phobius"/>
    </source>
</evidence>
<proteinExistence type="predicted"/>
<dbReference type="InterPro" id="IPR046112">
    <property type="entry name" value="DUF6049"/>
</dbReference>
<dbReference type="eggNOG" id="ENOG5033P5Y">
    <property type="taxonomic scope" value="Bacteria"/>
</dbReference>
<evidence type="ECO:0000313" key="3">
    <source>
        <dbReference type="EMBL" id="KFI74219.1"/>
    </source>
</evidence>
<name>A0A087BT69_9BIFI</name>
<gene>
    <name evidence="3" type="ORF">BMIN_1116</name>
</gene>
<dbReference type="EMBL" id="JGZD01000001">
    <property type="protein sequence ID" value="KFI74219.1"/>
    <property type="molecule type" value="Genomic_DNA"/>
</dbReference>
<organism evidence="3 4">
    <name type="scientific">Bifidobacterium minimum</name>
    <dbReference type="NCBI Taxonomy" id="1693"/>
    <lineage>
        <taxon>Bacteria</taxon>
        <taxon>Bacillati</taxon>
        <taxon>Actinomycetota</taxon>
        <taxon>Actinomycetes</taxon>
        <taxon>Bifidobacteriales</taxon>
        <taxon>Bifidobacteriaceae</taxon>
        <taxon>Bifidobacterium</taxon>
    </lineage>
</organism>
<protein>
    <submittedName>
        <fullName evidence="3">Uncharacterized protein</fullName>
    </submittedName>
</protein>
<keyword evidence="2" id="KW-1133">Transmembrane helix</keyword>
<dbReference type="STRING" id="1693.BMIN_1116"/>
<keyword evidence="2" id="KW-0812">Transmembrane</keyword>
<feature type="transmembrane region" description="Helical" evidence="2">
    <location>
        <begin position="702"/>
        <end position="719"/>
    </location>
</feature>
<accession>A0A087BT69</accession>
<comment type="caution">
    <text evidence="3">The sequence shown here is derived from an EMBL/GenBank/DDBJ whole genome shotgun (WGS) entry which is preliminary data.</text>
</comment>
<reference evidence="3 4" key="1">
    <citation type="submission" date="2014-03" db="EMBL/GenBank/DDBJ databases">
        <title>Genomics of Bifidobacteria.</title>
        <authorList>
            <person name="Ventura M."/>
            <person name="Milani C."/>
            <person name="Lugli G.A."/>
        </authorList>
    </citation>
    <scope>NUCLEOTIDE SEQUENCE [LARGE SCALE GENOMIC DNA]</scope>
    <source>
        <strain evidence="3 4">LMG 11592</strain>
    </source>
</reference>
<keyword evidence="2" id="KW-0472">Membrane</keyword>